<keyword evidence="1" id="KW-0812">Transmembrane</keyword>
<reference evidence="3" key="1">
    <citation type="submission" date="2019-02" db="EMBL/GenBank/DDBJ databases">
        <title>New Zealand Erwinia strains with phe-tRNA free attachment sites.</title>
        <authorList>
            <person name="Nunes-Leite L."/>
            <person name="Pitman A.R."/>
        </authorList>
    </citation>
    <scope>NUCLEOTIDE SEQUENCE</scope>
    <source>
        <strain evidence="3">Ec-140</strain>
        <strain evidence="2">Ec-143</strain>
    </source>
</reference>
<dbReference type="RefSeq" id="WP_249682755.1">
    <property type="nucleotide sequence ID" value="NZ_SGPX01000005.1"/>
</dbReference>
<protein>
    <submittedName>
        <fullName evidence="3">Uncharacterized protein</fullName>
    </submittedName>
</protein>
<sequence length="255" mass="29621">MPTVIFFKKMHFIFSTQSRLIRWLGFLSILTLVVKIFVFNNIREIFPNAYELGLVFESILSSIFASYIFHLIVVHGRELKEKNNVYPGLLKIAMKIMKNVSSIIEDMAKFKGLNVSISSKEDEISDLIRSVNILDLSRLIATPMKDILIFEDGTNNIKYHTWLFYILDKGQGIKDELDNLIRLNKISDPELQSEILDILDSSFFKNIDLLNKIRGMDRIDEMFLSNISFDANFIDFSKKINNLVSYLKRNIFSEV</sequence>
<feature type="transmembrane region" description="Helical" evidence="1">
    <location>
        <begin position="20"/>
        <end position="42"/>
    </location>
</feature>
<dbReference type="Proteomes" id="UP001055618">
    <property type="component" value="Unassembled WGS sequence"/>
</dbReference>
<gene>
    <name evidence="2" type="ORF">EXT50_10655</name>
    <name evidence="3" type="ORF">EXT53_10655</name>
</gene>
<feature type="transmembrane region" description="Helical" evidence="1">
    <location>
        <begin position="54"/>
        <end position="74"/>
    </location>
</feature>
<evidence type="ECO:0000313" key="3">
    <source>
        <dbReference type="EMBL" id="MCL6369026.1"/>
    </source>
</evidence>
<proteinExistence type="predicted"/>
<evidence type="ECO:0000313" key="2">
    <source>
        <dbReference type="EMBL" id="MCL6351628.1"/>
    </source>
</evidence>
<evidence type="ECO:0000313" key="4">
    <source>
        <dbReference type="Proteomes" id="UP001055618"/>
    </source>
</evidence>
<accession>A0AAW5GEJ7</accession>
<evidence type="ECO:0000256" key="1">
    <source>
        <dbReference type="SAM" id="Phobius"/>
    </source>
</evidence>
<dbReference type="AlphaFoldDB" id="A0AAW5GEJ7"/>
<comment type="caution">
    <text evidence="3">The sequence shown here is derived from an EMBL/GenBank/DDBJ whole genome shotgun (WGS) entry which is preliminary data.</text>
</comment>
<evidence type="ECO:0000313" key="5">
    <source>
        <dbReference type="Proteomes" id="UP001057360"/>
    </source>
</evidence>
<name>A0AAW5GEJ7_9GAMM</name>
<organism evidence="3 5">
    <name type="scientific">Pectobacterium polaris</name>
    <dbReference type="NCBI Taxonomy" id="2042057"/>
    <lineage>
        <taxon>Bacteria</taxon>
        <taxon>Pseudomonadati</taxon>
        <taxon>Pseudomonadota</taxon>
        <taxon>Gammaproteobacteria</taxon>
        <taxon>Enterobacterales</taxon>
        <taxon>Pectobacteriaceae</taxon>
        <taxon>Pectobacterium</taxon>
    </lineage>
</organism>
<keyword evidence="1" id="KW-0472">Membrane</keyword>
<keyword evidence="1" id="KW-1133">Transmembrane helix</keyword>
<dbReference type="EMBL" id="SGPY01000005">
    <property type="protein sequence ID" value="MCL6369026.1"/>
    <property type="molecule type" value="Genomic_DNA"/>
</dbReference>
<dbReference type="Proteomes" id="UP001057360">
    <property type="component" value="Unassembled WGS sequence"/>
</dbReference>
<keyword evidence="4" id="KW-1185">Reference proteome</keyword>
<dbReference type="EMBL" id="SGPX01000005">
    <property type="protein sequence ID" value="MCL6351628.1"/>
    <property type="molecule type" value="Genomic_DNA"/>
</dbReference>